<dbReference type="Proteomes" id="UP001368318">
    <property type="component" value="Chromosome"/>
</dbReference>
<protein>
    <submittedName>
        <fullName evidence="2">Uncharacterized protein</fullName>
    </submittedName>
</protein>
<name>A0AAU6NZ31_9FLAO</name>
<keyword evidence="1" id="KW-0812">Transmembrane</keyword>
<keyword evidence="4" id="KW-1185">Reference proteome</keyword>
<evidence type="ECO:0000313" key="4">
    <source>
        <dbReference type="Proteomes" id="UP001368318"/>
    </source>
</evidence>
<feature type="transmembrane region" description="Helical" evidence="1">
    <location>
        <begin position="192"/>
        <end position="212"/>
    </location>
</feature>
<evidence type="ECO:0000313" key="3">
    <source>
        <dbReference type="EMBL" id="WXA12384.1"/>
    </source>
</evidence>
<dbReference type="RefSeq" id="WP_338731383.1">
    <property type="nucleotide sequence ID" value="NZ_CP136924.1"/>
</dbReference>
<dbReference type="AlphaFoldDB" id="A0AAU6NZ31"/>
<keyword evidence="1" id="KW-1133">Transmembrane helix</keyword>
<dbReference type="EMBL" id="CP136924">
    <property type="protein sequence ID" value="WXA02454.1"/>
    <property type="molecule type" value="Genomic_DNA"/>
</dbReference>
<feature type="transmembrane region" description="Helical" evidence="1">
    <location>
        <begin position="82"/>
        <end position="100"/>
    </location>
</feature>
<dbReference type="KEGG" id="mcaa:R3L15_09640"/>
<feature type="transmembrane region" description="Helical" evidence="1">
    <location>
        <begin position="163"/>
        <end position="186"/>
    </location>
</feature>
<dbReference type="EMBL" id="CP136925">
    <property type="protein sequence ID" value="WXA12384.1"/>
    <property type="molecule type" value="Genomic_DNA"/>
</dbReference>
<feature type="transmembrane region" description="Helical" evidence="1">
    <location>
        <begin position="112"/>
        <end position="130"/>
    </location>
</feature>
<sequence length="221" mass="25957">MEITKKEVEELIELEEENTFSKHLKNVINRDFRKKGKISTNEIKYWKQGFWNKTIYPVFTFEFNNENHLINISDQINPIGKILNIIIFLPYSILFLIPIINDFEILKNWRFILIFVVILALSIILIKGVYKFEKQNQLEYIIEFLDLEILDKKRGKEWTLIKILTRIFTYPICIGLIILAISSLFPDGEIKLGLISITIAGAYLFTDLNILLRKKTTGNNV</sequence>
<keyword evidence="1" id="KW-0472">Membrane</keyword>
<organism evidence="2 4">
    <name type="scientific">Mangrovimonas cancribranchiae</name>
    <dbReference type="NCBI Taxonomy" id="3080055"/>
    <lineage>
        <taxon>Bacteria</taxon>
        <taxon>Pseudomonadati</taxon>
        <taxon>Bacteroidota</taxon>
        <taxon>Flavobacteriia</taxon>
        <taxon>Flavobacteriales</taxon>
        <taxon>Flavobacteriaceae</taxon>
        <taxon>Mangrovimonas</taxon>
    </lineage>
</organism>
<accession>A0AAU6NZ31</accession>
<evidence type="ECO:0000313" key="2">
    <source>
        <dbReference type="EMBL" id="WXA02454.1"/>
    </source>
</evidence>
<reference evidence="2 4" key="1">
    <citation type="submission" date="2023-10" db="EMBL/GenBank/DDBJ databases">
        <title>Culture-based analysis of two novel bacteria associated with mangrove crab gills.</title>
        <authorList>
            <person name="Yang X."/>
            <person name="Garuglieri E."/>
            <person name="Van Goethem M.W."/>
            <person name="Fusi M."/>
            <person name="Marasco R."/>
            <person name="Daffonchio D.G."/>
        </authorList>
    </citation>
    <scope>NUCLEOTIDE SEQUENCE [LARGE SCALE GENOMIC DNA]</scope>
    <source>
        <strain evidence="3">UG2-1</strain>
        <strain evidence="2">UG2-2</strain>
        <strain evidence="4">UG2_2</strain>
    </source>
</reference>
<evidence type="ECO:0000256" key="1">
    <source>
        <dbReference type="SAM" id="Phobius"/>
    </source>
</evidence>
<proteinExistence type="predicted"/>
<gene>
    <name evidence="3" type="ORF">R3L15_09640</name>
    <name evidence="2" type="ORF">R3L16_11945</name>
</gene>